<evidence type="ECO:0000256" key="4">
    <source>
        <dbReference type="ARBA" id="ARBA00023163"/>
    </source>
</evidence>
<proteinExistence type="predicted"/>
<gene>
    <name evidence="8" type="ORF">Cvel_24371</name>
</gene>
<protein>
    <recommendedName>
        <fullName evidence="7">AP2/ERF domain-containing protein</fullName>
    </recommendedName>
</protein>
<keyword evidence="5" id="KW-0539">Nucleus</keyword>
<feature type="compositionally biased region" description="Low complexity" evidence="6">
    <location>
        <begin position="478"/>
        <end position="499"/>
    </location>
</feature>
<evidence type="ECO:0000256" key="5">
    <source>
        <dbReference type="ARBA" id="ARBA00023242"/>
    </source>
</evidence>
<feature type="region of interest" description="Disordered" evidence="6">
    <location>
        <begin position="243"/>
        <end position="263"/>
    </location>
</feature>
<feature type="region of interest" description="Disordered" evidence="6">
    <location>
        <begin position="288"/>
        <end position="334"/>
    </location>
</feature>
<feature type="compositionally biased region" description="Acidic residues" evidence="6">
    <location>
        <begin position="505"/>
        <end position="517"/>
    </location>
</feature>
<organism evidence="8">
    <name type="scientific">Chromera velia CCMP2878</name>
    <dbReference type="NCBI Taxonomy" id="1169474"/>
    <lineage>
        <taxon>Eukaryota</taxon>
        <taxon>Sar</taxon>
        <taxon>Alveolata</taxon>
        <taxon>Colpodellida</taxon>
        <taxon>Chromeraceae</taxon>
        <taxon>Chromera</taxon>
    </lineage>
</organism>
<dbReference type="GO" id="GO:0003677">
    <property type="term" value="F:DNA binding"/>
    <property type="evidence" value="ECO:0007669"/>
    <property type="project" value="UniProtKB-KW"/>
</dbReference>
<dbReference type="Gene3D" id="1.20.5.2050">
    <property type="match status" value="2"/>
</dbReference>
<evidence type="ECO:0000313" key="8">
    <source>
        <dbReference type="EMBL" id="CEM37657.1"/>
    </source>
</evidence>
<feature type="domain" description="AP2/ERF" evidence="7">
    <location>
        <begin position="340"/>
        <end position="389"/>
    </location>
</feature>
<sequence length="531" mass="58013">MGNWRARLLSIGLGELGMRLKVYCLRRQNMMSFENEAVLQRRMLTLLNDALSNAAHLPVVNQAPRSPPVPRYVYPVPDDFKPDDPRLLSNVRGCTYNLKTHTWVARWQRKGANVLKYFPTAQFGFEEAKRRAEDCRQRMEEIGAYEGLTMLKDAIAACQADPSELPEIVRALKEQDPRRYEDDDTKGGPVMSSSRGFQGVGVGGASASASSLHLASSQEHPLQHQHHQMNSYQFGLSSSPMGVGVAAGTARQQGEREREGDLGMDELDVLGSDLAADLLNIIKRPNVKEEDESLTEPRSKKAKTKPPPADPQQPLPTYGGASAPPDKKGTNRWQTPQYISGIKGVTWHQKHGSWVAQWTARQPTGESRKTYKTFSARAYSFEGARRKALFTRMRTAVRFGQSFQDLLSMPINELAANTVQEIQAVWHAVTSEVYGDGGMGEEGGDVDMGRGGGAREGEGLTHARAYPYPPQPHPGPAPQSQASLVPFGPGQVGQGVPTGASPEGSYEDEEDESGEGEGGERRAGGGVSFAL</sequence>
<reference evidence="8" key="1">
    <citation type="submission" date="2014-11" db="EMBL/GenBank/DDBJ databases">
        <authorList>
            <person name="Otto D Thomas"/>
            <person name="Naeem Raeece"/>
        </authorList>
    </citation>
    <scope>NUCLEOTIDE SEQUENCE</scope>
</reference>
<evidence type="ECO:0000256" key="6">
    <source>
        <dbReference type="SAM" id="MobiDB-lite"/>
    </source>
</evidence>
<name>A0A0G4H207_9ALVE</name>
<evidence type="ECO:0000256" key="1">
    <source>
        <dbReference type="ARBA" id="ARBA00004123"/>
    </source>
</evidence>
<dbReference type="EMBL" id="CDMZ01001793">
    <property type="protein sequence ID" value="CEM37657.1"/>
    <property type="molecule type" value="Genomic_DNA"/>
</dbReference>
<dbReference type="Pfam" id="PF00847">
    <property type="entry name" value="AP2"/>
    <property type="match status" value="2"/>
</dbReference>
<feature type="compositionally biased region" description="Pro residues" evidence="6">
    <location>
        <begin position="305"/>
        <end position="314"/>
    </location>
</feature>
<evidence type="ECO:0000256" key="2">
    <source>
        <dbReference type="ARBA" id="ARBA00023015"/>
    </source>
</evidence>
<dbReference type="VEuPathDB" id="CryptoDB:Cvel_24371"/>
<feature type="region of interest" description="Disordered" evidence="6">
    <location>
        <begin position="436"/>
        <end position="531"/>
    </location>
</feature>
<feature type="domain" description="AP2/ERF" evidence="7">
    <location>
        <begin position="90"/>
        <end position="141"/>
    </location>
</feature>
<dbReference type="GO" id="GO:0003700">
    <property type="term" value="F:DNA-binding transcription factor activity"/>
    <property type="evidence" value="ECO:0007669"/>
    <property type="project" value="InterPro"/>
</dbReference>
<dbReference type="GO" id="GO:0005634">
    <property type="term" value="C:nucleus"/>
    <property type="evidence" value="ECO:0007669"/>
    <property type="project" value="UniProtKB-SubCell"/>
</dbReference>
<accession>A0A0G4H207</accession>
<evidence type="ECO:0000256" key="3">
    <source>
        <dbReference type="ARBA" id="ARBA00023125"/>
    </source>
</evidence>
<feature type="region of interest" description="Disordered" evidence="6">
    <location>
        <begin position="173"/>
        <end position="195"/>
    </location>
</feature>
<comment type="subcellular location">
    <subcellularLocation>
        <location evidence="1">Nucleus</location>
    </subcellularLocation>
</comment>
<dbReference type="AlphaFoldDB" id="A0A0G4H207"/>
<keyword evidence="4" id="KW-0804">Transcription</keyword>
<evidence type="ECO:0000259" key="7">
    <source>
        <dbReference type="Pfam" id="PF00847"/>
    </source>
</evidence>
<keyword evidence="3" id="KW-0238">DNA-binding</keyword>
<keyword evidence="2" id="KW-0805">Transcription regulation</keyword>
<dbReference type="InterPro" id="IPR001471">
    <property type="entry name" value="AP2/ERF_dom"/>
</dbReference>
<feature type="compositionally biased region" description="Pro residues" evidence="6">
    <location>
        <begin position="467"/>
        <end position="477"/>
    </location>
</feature>